<accession>A0A5J9TGL2</accession>
<dbReference type="EMBL" id="RWGY01000039">
    <property type="protein sequence ID" value="TVU10377.1"/>
    <property type="molecule type" value="Genomic_DNA"/>
</dbReference>
<dbReference type="InterPro" id="IPR027417">
    <property type="entry name" value="P-loop_NTPase"/>
</dbReference>
<dbReference type="InterPro" id="IPR000863">
    <property type="entry name" value="Sulfotransferase_dom"/>
</dbReference>
<protein>
    <recommendedName>
        <fullName evidence="3">Sulfotransferase</fullName>
        <ecNumber evidence="3">2.8.2.-</ecNumber>
    </recommendedName>
</protein>
<keyword evidence="2 3" id="KW-0808">Transferase</keyword>
<reference evidence="5 6" key="1">
    <citation type="journal article" date="2019" name="Sci. Rep.">
        <title>A high-quality genome of Eragrostis curvula grass provides insights into Poaceae evolution and supports new strategies to enhance forage quality.</title>
        <authorList>
            <person name="Carballo J."/>
            <person name="Santos B.A.C.M."/>
            <person name="Zappacosta D."/>
            <person name="Garbus I."/>
            <person name="Selva J.P."/>
            <person name="Gallo C.A."/>
            <person name="Diaz A."/>
            <person name="Albertini E."/>
            <person name="Caccamo M."/>
            <person name="Echenique V."/>
        </authorList>
    </citation>
    <scope>NUCLEOTIDE SEQUENCE [LARGE SCALE GENOMIC DNA]</scope>
    <source>
        <strain evidence="6">cv. Victoria</strain>
        <tissue evidence="5">Leaf</tissue>
    </source>
</reference>
<evidence type="ECO:0000313" key="5">
    <source>
        <dbReference type="EMBL" id="TVU10377.1"/>
    </source>
</evidence>
<dbReference type="SUPFAM" id="SSF52540">
    <property type="entry name" value="P-loop containing nucleoside triphosphate hydrolases"/>
    <property type="match status" value="1"/>
</dbReference>
<dbReference type="OrthoDB" id="692105at2759"/>
<dbReference type="GO" id="GO:0008146">
    <property type="term" value="F:sulfotransferase activity"/>
    <property type="evidence" value="ECO:0007669"/>
    <property type="project" value="InterPro"/>
</dbReference>
<gene>
    <name evidence="5" type="ORF">EJB05_43902</name>
</gene>
<evidence type="ECO:0000259" key="4">
    <source>
        <dbReference type="Pfam" id="PF00685"/>
    </source>
</evidence>
<keyword evidence="6" id="KW-1185">Reference proteome</keyword>
<feature type="domain" description="Sulfotransferase" evidence="4">
    <location>
        <begin position="21"/>
        <end position="76"/>
    </location>
</feature>
<comment type="caution">
    <text evidence="5">The sequence shown here is derived from an EMBL/GenBank/DDBJ whole genome shotgun (WGS) entry which is preliminary data.</text>
</comment>
<name>A0A5J9TGL2_9POAL</name>
<evidence type="ECO:0000256" key="1">
    <source>
        <dbReference type="ARBA" id="ARBA00005771"/>
    </source>
</evidence>
<organism evidence="5 6">
    <name type="scientific">Eragrostis curvula</name>
    <name type="common">weeping love grass</name>
    <dbReference type="NCBI Taxonomy" id="38414"/>
    <lineage>
        <taxon>Eukaryota</taxon>
        <taxon>Viridiplantae</taxon>
        <taxon>Streptophyta</taxon>
        <taxon>Embryophyta</taxon>
        <taxon>Tracheophyta</taxon>
        <taxon>Spermatophyta</taxon>
        <taxon>Magnoliopsida</taxon>
        <taxon>Liliopsida</taxon>
        <taxon>Poales</taxon>
        <taxon>Poaceae</taxon>
        <taxon>PACMAD clade</taxon>
        <taxon>Chloridoideae</taxon>
        <taxon>Eragrostideae</taxon>
        <taxon>Eragrostidinae</taxon>
        <taxon>Eragrostis</taxon>
    </lineage>
</organism>
<evidence type="ECO:0000313" key="6">
    <source>
        <dbReference type="Proteomes" id="UP000324897"/>
    </source>
</evidence>
<evidence type="ECO:0000256" key="3">
    <source>
        <dbReference type="RuleBase" id="RU361155"/>
    </source>
</evidence>
<proteinExistence type="inferred from homology"/>
<dbReference type="EC" id="2.8.2.-" evidence="3"/>
<comment type="similarity">
    <text evidence="1 3">Belongs to the sulfotransferase 1 family.</text>
</comment>
<dbReference type="PANTHER" id="PTHR11783">
    <property type="entry name" value="SULFOTRANSFERASE SULT"/>
    <property type="match status" value="1"/>
</dbReference>
<dbReference type="Pfam" id="PF00685">
    <property type="entry name" value="Sulfotransfer_1"/>
    <property type="match status" value="1"/>
</dbReference>
<evidence type="ECO:0000256" key="2">
    <source>
        <dbReference type="ARBA" id="ARBA00022679"/>
    </source>
</evidence>
<feature type="non-terminal residue" evidence="5">
    <location>
        <position position="1"/>
    </location>
</feature>
<dbReference type="Proteomes" id="UP000324897">
    <property type="component" value="Chromosome 3"/>
</dbReference>
<dbReference type="AlphaFoldDB" id="A0A5J9TGL2"/>
<sequence length="86" mass="10018">AQTTWLPGKRMVTRKKPTMASCLEYWEASVRRPHKVLFLRYEEMLLDPKSNLKKLAKFIGCEFSQEEDEKRVADSIVELCMQPGQA</sequence>
<dbReference type="Gene3D" id="3.40.50.300">
    <property type="entry name" value="P-loop containing nucleotide triphosphate hydrolases"/>
    <property type="match status" value="1"/>
</dbReference>
<dbReference type="Gramene" id="TVU10377">
    <property type="protein sequence ID" value="TVU10377"/>
    <property type="gene ID" value="EJB05_43902"/>
</dbReference>